<sequence>MSAALRSLDPEHRSASPTQSFRAFSRIMCGHPEVGGERIPSLNWYEDNDIKSFLGKDGTEDTDPDRDNDTTPFCKSLIRGLEANPLSRIVWRGIKPLFIGKLLYTPDTPAVRRVMKEVNKTFEDLQILQELHAAWLEVGPQVKTFMESSVEMQLLQDLLRRPEVAVLVNLRLENTSWTASRISRFLAPPPPDAQRKPGDPPTWLDVYNELSHTITTLAQVTEVLILSPDMQKIDRKIRMNHV</sequence>
<keyword evidence="1" id="KW-0547">Nucleotide-binding</keyword>
<reference evidence="1 2" key="1">
    <citation type="submission" date="2019-03" db="EMBL/GenBank/DDBJ databases">
        <title>First draft genome of Liparis tanakae, snailfish: a comprehensive survey of snailfish specific genes.</title>
        <authorList>
            <person name="Kim W."/>
            <person name="Song I."/>
            <person name="Jeong J.-H."/>
            <person name="Kim D."/>
            <person name="Kim S."/>
            <person name="Ryu S."/>
            <person name="Song J.Y."/>
            <person name="Lee S.K."/>
        </authorList>
    </citation>
    <scope>NUCLEOTIDE SEQUENCE [LARGE SCALE GENOMIC DNA]</scope>
    <source>
        <tissue evidence="1">Muscle</tissue>
    </source>
</reference>
<keyword evidence="2" id="KW-1185">Reference proteome</keyword>
<proteinExistence type="predicted"/>
<organism evidence="1 2">
    <name type="scientific">Liparis tanakae</name>
    <name type="common">Tanaka's snailfish</name>
    <dbReference type="NCBI Taxonomy" id="230148"/>
    <lineage>
        <taxon>Eukaryota</taxon>
        <taxon>Metazoa</taxon>
        <taxon>Chordata</taxon>
        <taxon>Craniata</taxon>
        <taxon>Vertebrata</taxon>
        <taxon>Euteleostomi</taxon>
        <taxon>Actinopterygii</taxon>
        <taxon>Neopterygii</taxon>
        <taxon>Teleostei</taxon>
        <taxon>Neoteleostei</taxon>
        <taxon>Acanthomorphata</taxon>
        <taxon>Eupercaria</taxon>
        <taxon>Perciformes</taxon>
        <taxon>Cottioidei</taxon>
        <taxon>Cottales</taxon>
        <taxon>Liparidae</taxon>
        <taxon>Liparis</taxon>
    </lineage>
</organism>
<keyword evidence="1" id="KW-0067">ATP-binding</keyword>
<dbReference type="GO" id="GO:0005524">
    <property type="term" value="F:ATP binding"/>
    <property type="evidence" value="ECO:0007669"/>
    <property type="project" value="UniProtKB-KW"/>
</dbReference>
<protein>
    <submittedName>
        <fullName evidence="1">ATP-binding cassette sub-family A member 1</fullName>
    </submittedName>
</protein>
<name>A0A4Z2G309_9TELE</name>
<evidence type="ECO:0000313" key="1">
    <source>
        <dbReference type="EMBL" id="TNN47927.1"/>
    </source>
</evidence>
<dbReference type="AlphaFoldDB" id="A0A4Z2G309"/>
<evidence type="ECO:0000313" key="2">
    <source>
        <dbReference type="Proteomes" id="UP000314294"/>
    </source>
</evidence>
<dbReference type="OrthoDB" id="8061355at2759"/>
<dbReference type="Proteomes" id="UP000314294">
    <property type="component" value="Unassembled WGS sequence"/>
</dbReference>
<comment type="caution">
    <text evidence="1">The sequence shown here is derived from an EMBL/GenBank/DDBJ whole genome shotgun (WGS) entry which is preliminary data.</text>
</comment>
<accession>A0A4Z2G309</accession>
<gene>
    <name evidence="1" type="primary">Abca1_6</name>
    <name evidence="1" type="ORF">EYF80_041870</name>
</gene>
<dbReference type="EMBL" id="SRLO01000719">
    <property type="protein sequence ID" value="TNN47927.1"/>
    <property type="molecule type" value="Genomic_DNA"/>
</dbReference>